<dbReference type="AlphaFoldDB" id="A0A388KQZ2"/>
<dbReference type="PANTHER" id="PTHR43381">
    <property type="entry name" value="TRANSLATION INITIATION FACTOR IF-2-RELATED"/>
    <property type="match status" value="1"/>
</dbReference>
<evidence type="ECO:0000256" key="6">
    <source>
        <dbReference type="ARBA" id="ARBA00022946"/>
    </source>
</evidence>
<dbReference type="SUPFAM" id="SSF52156">
    <property type="entry name" value="Initiation factor IF2/eIF5b, domain 3"/>
    <property type="match status" value="1"/>
</dbReference>
<evidence type="ECO:0000256" key="1">
    <source>
        <dbReference type="ARBA" id="ARBA00004173"/>
    </source>
</evidence>
<protein>
    <recommendedName>
        <fullName evidence="10">Translation initiation factor IF-2, mitochondrial</fullName>
    </recommendedName>
</protein>
<dbReference type="GO" id="GO:0003924">
    <property type="term" value="F:GTPase activity"/>
    <property type="evidence" value="ECO:0007669"/>
    <property type="project" value="InterPro"/>
</dbReference>
<dbReference type="InterPro" id="IPR027417">
    <property type="entry name" value="P-loop_NTPase"/>
</dbReference>
<feature type="compositionally biased region" description="Polar residues" evidence="11">
    <location>
        <begin position="569"/>
        <end position="578"/>
    </location>
</feature>
<dbReference type="InterPro" id="IPR036925">
    <property type="entry name" value="TIF_IF2_dom3_sf"/>
</dbReference>
<comment type="similarity">
    <text evidence="2">Belongs to the TRAFAC class translation factor GTPase superfamily. Classic translation factor GTPase family. IF-2 subfamily.</text>
</comment>
<evidence type="ECO:0000256" key="4">
    <source>
        <dbReference type="ARBA" id="ARBA00022741"/>
    </source>
</evidence>
<keyword evidence="5" id="KW-0648">Protein biosynthesis</keyword>
<evidence type="ECO:0000256" key="8">
    <source>
        <dbReference type="ARBA" id="ARBA00023134"/>
    </source>
</evidence>
<gene>
    <name evidence="13" type="ORF">CBR_g12031</name>
</gene>
<dbReference type="SUPFAM" id="SSF50447">
    <property type="entry name" value="Translation proteins"/>
    <property type="match status" value="2"/>
</dbReference>
<dbReference type="Gene3D" id="3.40.50.300">
    <property type="entry name" value="P-loop containing nucleotide triphosphate hydrolases"/>
    <property type="match status" value="1"/>
</dbReference>
<keyword evidence="7" id="KW-0496">Mitochondrion</keyword>
<evidence type="ECO:0000256" key="11">
    <source>
        <dbReference type="SAM" id="MobiDB-lite"/>
    </source>
</evidence>
<dbReference type="InterPro" id="IPR000178">
    <property type="entry name" value="TF_IF2_bacterial-like"/>
</dbReference>
<dbReference type="CDD" id="cd03702">
    <property type="entry name" value="IF2_mtIF2_II"/>
    <property type="match status" value="1"/>
</dbReference>
<dbReference type="FunFam" id="3.40.50.300:FF:000019">
    <property type="entry name" value="Translation initiation factor IF-2"/>
    <property type="match status" value="1"/>
</dbReference>
<dbReference type="InterPro" id="IPR023115">
    <property type="entry name" value="TIF_IF2_dom3"/>
</dbReference>
<dbReference type="OrthoDB" id="361630at2759"/>
<dbReference type="GO" id="GO:0003743">
    <property type="term" value="F:translation initiation factor activity"/>
    <property type="evidence" value="ECO:0007669"/>
    <property type="project" value="UniProtKB-KW"/>
</dbReference>
<dbReference type="CDD" id="cd01887">
    <property type="entry name" value="IF2_eIF5B"/>
    <property type="match status" value="1"/>
</dbReference>
<comment type="function">
    <text evidence="9">One of the essential components for the initiation of protein synthesis. Protects formylmethionyl-tRNA from spontaneous hydrolysis and promotes its binding to the 30S ribosomal subunits. Also involved in the hydrolysis of GTP during the formation of the 70S ribosomal complex.</text>
</comment>
<dbReference type="Gene3D" id="3.40.50.10050">
    <property type="entry name" value="Translation initiation factor IF- 2, domain 3"/>
    <property type="match status" value="1"/>
</dbReference>
<dbReference type="EMBL" id="BFEA01000165">
    <property type="protein sequence ID" value="GBG72457.1"/>
    <property type="molecule type" value="Genomic_DNA"/>
</dbReference>
<evidence type="ECO:0000256" key="5">
    <source>
        <dbReference type="ARBA" id="ARBA00022917"/>
    </source>
</evidence>
<keyword evidence="14" id="KW-1185">Reference proteome</keyword>
<dbReference type="FunFam" id="2.40.30.10:FF:000007">
    <property type="entry name" value="Translation initiation factor IF-2"/>
    <property type="match status" value="1"/>
</dbReference>
<keyword evidence="4" id="KW-0547">Nucleotide-binding</keyword>
<dbReference type="GO" id="GO:0005739">
    <property type="term" value="C:mitochondrion"/>
    <property type="evidence" value="ECO:0007669"/>
    <property type="project" value="UniProtKB-SubCell"/>
</dbReference>
<sequence>MGMSRWKRLLRLASSTLRSSGYSRDQRWRCTNDVSSSESLKIRTGQCRQICSSSSSSSSVSSLTEPRFNRRGLLGEKDAGSYGGRRLYNADSLYTQYSNSKGGGGRGAGGGGGRPKFPAGAPTPKYRPQRQQQAEQQAQKQQPRPKAAPVEAPYKPGRPRVLPPKRKEVQIADQVSLRQLAQLMGAKLDALEAAMGALGEQVSSADQIVSADVAELLALEFGFTVRRVRSRVVDAKRQQVLADSKEAVSWPTRSPVVTVMGHVDHGKTSLLDALRRTSIAAKEAGGITQHMGAFMVQMPSASASLTFIDTPGHAAFSAMRARGAAVTDIVVLVVAADDGVMPQTREALAHARAARVPIVVAINKCDKPGADPKRVRQQLIEEGVELEEIGGEVQVVEVSATECRGLDKLEEALLLQGEMMDLRARVSGEAEGVVVEARLDKGQGALATTIIQAGTLVPGSHVVVGTQWGRVRRLRDMTGRVIESAGPSMPVEIDGLKGVPEAGDELLVVGGEERARKVSDMRKQRKEEERLRKMSERWSSPPPHDHHPKRASASSSGVEGDNDDDTSAENDSSSQDHTVQVPLIVKADVRGTAEAVREAVQNLSGPGVHVNVVHTGVGPICQSDVALAEACEACIIGFNVRSAGAAVDSAARRASVVITQDQVIYRLLESVGKMVVGKMPGMNEEKIAGEAQVLQLFEVKGKGSAPSTAVAGCKVIDGRLQRNARIRVLRSGEKMFEGPCRSLRRDKLDVETVGKGTECGMILADWNDYCVGDVVQCIEQVMRPAKLVSTSDGMMHIEV</sequence>
<organism evidence="13 14">
    <name type="scientific">Chara braunii</name>
    <name type="common">Braun's stonewort</name>
    <dbReference type="NCBI Taxonomy" id="69332"/>
    <lineage>
        <taxon>Eukaryota</taxon>
        <taxon>Viridiplantae</taxon>
        <taxon>Streptophyta</taxon>
        <taxon>Charophyceae</taxon>
        <taxon>Charales</taxon>
        <taxon>Characeae</taxon>
        <taxon>Chara</taxon>
    </lineage>
</organism>
<evidence type="ECO:0000256" key="10">
    <source>
        <dbReference type="ARBA" id="ARBA00044200"/>
    </source>
</evidence>
<dbReference type="InterPro" id="IPR015760">
    <property type="entry name" value="TIF_IF2"/>
</dbReference>
<feature type="domain" description="Tr-type G" evidence="12">
    <location>
        <begin position="252"/>
        <end position="423"/>
    </location>
</feature>
<evidence type="ECO:0000256" key="7">
    <source>
        <dbReference type="ARBA" id="ARBA00023128"/>
    </source>
</evidence>
<dbReference type="Proteomes" id="UP000265515">
    <property type="component" value="Unassembled WGS sequence"/>
</dbReference>
<dbReference type="HAMAP" id="MF_00100_B">
    <property type="entry name" value="IF_2_B"/>
    <property type="match status" value="1"/>
</dbReference>
<dbReference type="InterPro" id="IPR009000">
    <property type="entry name" value="Transl_B-barrel_sf"/>
</dbReference>
<evidence type="ECO:0000259" key="12">
    <source>
        <dbReference type="PROSITE" id="PS51722"/>
    </source>
</evidence>
<dbReference type="STRING" id="69332.A0A388KQZ2"/>
<dbReference type="NCBIfam" id="TIGR00231">
    <property type="entry name" value="small_GTP"/>
    <property type="match status" value="1"/>
</dbReference>
<evidence type="ECO:0000256" key="3">
    <source>
        <dbReference type="ARBA" id="ARBA00022540"/>
    </source>
</evidence>
<keyword evidence="3" id="KW-0396">Initiation factor</keyword>
<comment type="subcellular location">
    <subcellularLocation>
        <location evidence="1">Mitochondrion</location>
    </subcellularLocation>
</comment>
<feature type="compositionally biased region" description="Basic and acidic residues" evidence="11">
    <location>
        <begin position="514"/>
        <end position="536"/>
    </location>
</feature>
<dbReference type="PROSITE" id="PS51722">
    <property type="entry name" value="G_TR_2"/>
    <property type="match status" value="1"/>
</dbReference>
<dbReference type="Pfam" id="PF22042">
    <property type="entry name" value="EF-G_D2"/>
    <property type="match status" value="1"/>
</dbReference>
<reference evidence="13 14" key="1">
    <citation type="journal article" date="2018" name="Cell">
        <title>The Chara Genome: Secondary Complexity and Implications for Plant Terrestrialization.</title>
        <authorList>
            <person name="Nishiyama T."/>
            <person name="Sakayama H."/>
            <person name="Vries J.D."/>
            <person name="Buschmann H."/>
            <person name="Saint-Marcoux D."/>
            <person name="Ullrich K.K."/>
            <person name="Haas F.B."/>
            <person name="Vanderstraeten L."/>
            <person name="Becker D."/>
            <person name="Lang D."/>
            <person name="Vosolsobe S."/>
            <person name="Rombauts S."/>
            <person name="Wilhelmsson P.K.I."/>
            <person name="Janitza P."/>
            <person name="Kern R."/>
            <person name="Heyl A."/>
            <person name="Rumpler F."/>
            <person name="Villalobos L.I.A.C."/>
            <person name="Clay J.M."/>
            <person name="Skokan R."/>
            <person name="Toyoda A."/>
            <person name="Suzuki Y."/>
            <person name="Kagoshima H."/>
            <person name="Schijlen E."/>
            <person name="Tajeshwar N."/>
            <person name="Catarino B."/>
            <person name="Hetherington A.J."/>
            <person name="Saltykova A."/>
            <person name="Bonnot C."/>
            <person name="Breuninger H."/>
            <person name="Symeonidi A."/>
            <person name="Radhakrishnan G.V."/>
            <person name="Van Nieuwerburgh F."/>
            <person name="Deforce D."/>
            <person name="Chang C."/>
            <person name="Karol K.G."/>
            <person name="Hedrich R."/>
            <person name="Ulvskov P."/>
            <person name="Glockner G."/>
            <person name="Delwiche C.F."/>
            <person name="Petrasek J."/>
            <person name="Van de Peer Y."/>
            <person name="Friml J."/>
            <person name="Beilby M."/>
            <person name="Dolan L."/>
            <person name="Kohara Y."/>
            <person name="Sugano S."/>
            <person name="Fujiyama A."/>
            <person name="Delaux P.-M."/>
            <person name="Quint M."/>
            <person name="TheiBen G."/>
            <person name="Hagemann M."/>
            <person name="Harholt J."/>
            <person name="Dunand C."/>
            <person name="Zachgo S."/>
            <person name="Langdale J."/>
            <person name="Maumus F."/>
            <person name="Straeten D.V.D."/>
            <person name="Gould S.B."/>
            <person name="Rensing S.A."/>
        </authorList>
    </citation>
    <scope>NUCLEOTIDE SEQUENCE [LARGE SCALE GENOMIC DNA]</scope>
    <source>
        <strain evidence="13 14">S276</strain>
    </source>
</reference>
<name>A0A388KQZ2_CHABU</name>
<dbReference type="SUPFAM" id="SSF52540">
    <property type="entry name" value="P-loop containing nucleoside triphosphate hydrolases"/>
    <property type="match status" value="1"/>
</dbReference>
<evidence type="ECO:0000256" key="2">
    <source>
        <dbReference type="ARBA" id="ARBA00007733"/>
    </source>
</evidence>
<dbReference type="Pfam" id="PF00009">
    <property type="entry name" value="GTP_EFTU"/>
    <property type="match status" value="1"/>
</dbReference>
<keyword evidence="8" id="KW-0342">GTP-binding</keyword>
<proteinExistence type="inferred from homology"/>
<dbReference type="Gene3D" id="2.40.30.10">
    <property type="entry name" value="Translation factors"/>
    <property type="match status" value="2"/>
</dbReference>
<feature type="region of interest" description="Disordered" evidence="11">
    <location>
        <begin position="514"/>
        <end position="583"/>
    </location>
</feature>
<dbReference type="PANTHER" id="PTHR43381:SF20">
    <property type="entry name" value="TRANSLATION INITIATION FACTOR IF-2, MITOCHONDRIAL"/>
    <property type="match status" value="1"/>
</dbReference>
<keyword evidence="6" id="KW-0809">Transit peptide</keyword>
<dbReference type="OMA" id="TIVCYQI"/>
<dbReference type="FunFam" id="2.40.30.10:FF:000008">
    <property type="entry name" value="Translation initiation factor IF-2"/>
    <property type="match status" value="1"/>
</dbReference>
<evidence type="ECO:0000313" key="14">
    <source>
        <dbReference type="Proteomes" id="UP000265515"/>
    </source>
</evidence>
<dbReference type="FunFam" id="3.40.50.10050:FF:000001">
    <property type="entry name" value="Translation initiation factor IF-2"/>
    <property type="match status" value="1"/>
</dbReference>
<dbReference type="GO" id="GO:0005525">
    <property type="term" value="F:GTP binding"/>
    <property type="evidence" value="ECO:0007669"/>
    <property type="project" value="UniProtKB-KW"/>
</dbReference>
<evidence type="ECO:0000313" key="13">
    <source>
        <dbReference type="EMBL" id="GBG72457.1"/>
    </source>
</evidence>
<dbReference type="Gramene" id="GBG72457">
    <property type="protein sequence ID" value="GBG72457"/>
    <property type="gene ID" value="CBR_g12031"/>
</dbReference>
<dbReference type="Pfam" id="PF11987">
    <property type="entry name" value="IF-2"/>
    <property type="match status" value="1"/>
</dbReference>
<dbReference type="InterPro" id="IPR044145">
    <property type="entry name" value="IF2_II"/>
</dbReference>
<dbReference type="InterPro" id="IPR005225">
    <property type="entry name" value="Small_GTP-bd"/>
</dbReference>
<accession>A0A388KQZ2</accession>
<feature type="region of interest" description="Disordered" evidence="11">
    <location>
        <begin position="99"/>
        <end position="162"/>
    </location>
</feature>
<feature type="compositionally biased region" description="Gly residues" evidence="11">
    <location>
        <begin position="101"/>
        <end position="114"/>
    </location>
</feature>
<dbReference type="CDD" id="cd03692">
    <property type="entry name" value="mtIF2_IVc"/>
    <property type="match status" value="1"/>
</dbReference>
<feature type="compositionally biased region" description="Low complexity" evidence="11">
    <location>
        <begin position="129"/>
        <end position="149"/>
    </location>
</feature>
<dbReference type="InterPro" id="IPR000795">
    <property type="entry name" value="T_Tr_GTP-bd_dom"/>
</dbReference>
<comment type="caution">
    <text evidence="13">The sequence shown here is derived from an EMBL/GenBank/DDBJ whole genome shotgun (WGS) entry which is preliminary data.</text>
</comment>
<evidence type="ECO:0000256" key="9">
    <source>
        <dbReference type="ARBA" id="ARBA00025162"/>
    </source>
</evidence>
<dbReference type="InterPro" id="IPR053905">
    <property type="entry name" value="EF-G-like_DII"/>
</dbReference>